<dbReference type="EMBL" id="PIWU01000026">
    <property type="protein sequence ID" value="PKE55508.1"/>
    <property type="molecule type" value="Genomic_DNA"/>
</dbReference>
<sequence length="61" mass="7100">MGEFFGGGRGEIFPSWVWAKPMVFLLDLGNEFATVAEKRKGENLISVTRKKKRQQRLFFCF</sequence>
<evidence type="ECO:0000313" key="1">
    <source>
        <dbReference type="EMBL" id="PKE55508.1"/>
    </source>
</evidence>
<proteinExistence type="predicted"/>
<dbReference type="Proteomes" id="UP000233606">
    <property type="component" value="Unassembled WGS sequence"/>
</dbReference>
<reference evidence="1" key="1">
    <citation type="submission" date="2017-12" db="EMBL/GenBank/DDBJ databases">
        <title>Genomics of Macrococcus caseolyticus.</title>
        <authorList>
            <person name="MacFadyen A.C."/>
            <person name="Paterson G.K."/>
        </authorList>
    </citation>
    <scope>NUCLEOTIDE SEQUENCE</scope>
    <source>
        <strain evidence="1">5459_5_49</strain>
    </source>
</reference>
<evidence type="ECO:0000313" key="2">
    <source>
        <dbReference type="Proteomes" id="UP000233606"/>
    </source>
</evidence>
<comment type="caution">
    <text evidence="1">The sequence shown here is derived from an EMBL/GenBank/DDBJ whole genome shotgun (WGS) entry which is preliminary data.</text>
</comment>
<protein>
    <submittedName>
        <fullName evidence="1">Uncharacterized protein</fullName>
    </submittedName>
</protein>
<organism evidence="1 2">
    <name type="scientific">Macrococcoides caseolyticum</name>
    <dbReference type="NCBI Taxonomy" id="69966"/>
    <lineage>
        <taxon>Bacteria</taxon>
        <taxon>Bacillati</taxon>
        <taxon>Bacillota</taxon>
        <taxon>Bacilli</taxon>
        <taxon>Bacillales</taxon>
        <taxon>Staphylococcaceae</taxon>
        <taxon>Macrococcoides</taxon>
    </lineage>
</organism>
<name>A0ACC9MQ75_9STAP</name>
<keyword evidence="2" id="KW-1185">Reference proteome</keyword>
<gene>
    <name evidence="1" type="ORF">CW682_11630</name>
</gene>
<accession>A0ACC9MQ75</accession>